<dbReference type="KEGG" id="cca:CCA_00375"/>
<dbReference type="OrthoDB" id="19173at2"/>
<keyword evidence="1" id="KW-0812">Transmembrane</keyword>
<keyword evidence="1" id="KW-1133">Transmembrane helix</keyword>
<reference evidence="2 3" key="1">
    <citation type="journal article" date="2003" name="Nucleic Acids Res.">
        <title>Genome sequence of Chlamydophila caviae (Chlamydia psittaci GPIC): examining the role of niche-specific genes in the evolution of the Chlamydiaceae.</title>
        <authorList>
            <person name="Read T.D."/>
            <person name="Myers G.S.A."/>
            <person name="Brunham R.C."/>
            <person name="Nelson W.C."/>
            <person name="Paulsen I.T."/>
            <person name="Heidelberg J.F."/>
            <person name="Holtzapple E.K."/>
            <person name="Khouri H.M."/>
            <person name="Federova N.B."/>
            <person name="Carty H.A."/>
            <person name="Umayam L.A."/>
            <person name="Haft D.H."/>
            <person name="Peterson J.D."/>
            <person name="Beanan M.J."/>
            <person name="White O."/>
            <person name="Salzberg S.L."/>
            <person name="Hsia R.-C."/>
            <person name="McClarty G."/>
            <person name="Rank R.G."/>
            <person name="Bavoil P.M."/>
            <person name="Fraser C.M."/>
        </authorList>
    </citation>
    <scope>NUCLEOTIDE SEQUENCE [LARGE SCALE GENOMIC DNA]</scope>
    <source>
        <strain evidence="3">ATCC VR-813 / DSM 19441 / 03DC25 / GPIC</strain>
    </source>
</reference>
<accession>Q823N3</accession>
<keyword evidence="1" id="KW-0472">Membrane</keyword>
<feature type="transmembrane region" description="Helical" evidence="1">
    <location>
        <begin position="106"/>
        <end position="126"/>
    </location>
</feature>
<feature type="transmembrane region" description="Helical" evidence="1">
    <location>
        <begin position="66"/>
        <end position="86"/>
    </location>
</feature>
<sequence>MYQCLERQINVIEHRCCYKDNEQFVAHAKHFPQIIQRGCIRNRQGIVHNDWLLNNRKSISESVVRALPILGNILGAAKLFSIFAAPTKADSKVDIAFHTFAGILETLGLGLVVLALKIMFTVISLLTRLSRKQPEFVQARIYHNLVV</sequence>
<dbReference type="EMBL" id="AE015925">
    <property type="protein sequence ID" value="AAP05122.1"/>
    <property type="molecule type" value="Genomic_DNA"/>
</dbReference>
<evidence type="ECO:0000313" key="2">
    <source>
        <dbReference type="EMBL" id="AAP05122.1"/>
    </source>
</evidence>
<name>Q823N3_CHLCV</name>
<dbReference type="Proteomes" id="UP000002193">
    <property type="component" value="Chromosome"/>
</dbReference>
<protein>
    <submittedName>
        <fullName evidence="2">Uncharacterized protein</fullName>
    </submittedName>
</protein>
<keyword evidence="3" id="KW-1185">Reference proteome</keyword>
<gene>
    <name evidence="2" type="ordered locus">CCA_00375</name>
</gene>
<evidence type="ECO:0000313" key="3">
    <source>
        <dbReference type="Proteomes" id="UP000002193"/>
    </source>
</evidence>
<dbReference type="AlphaFoldDB" id="Q823N3"/>
<evidence type="ECO:0000256" key="1">
    <source>
        <dbReference type="SAM" id="Phobius"/>
    </source>
</evidence>
<dbReference type="RefSeq" id="WP_011006339.1">
    <property type="nucleotide sequence ID" value="NC_003361.3"/>
</dbReference>
<dbReference type="HOGENOM" id="CLU_143348_2_0_0"/>
<proteinExistence type="predicted"/>
<organism evidence="2 3">
    <name type="scientific">Chlamydia caviae (strain ATCC VR-813 / DSM 19441 / 03DC25 / GPIC)</name>
    <name type="common">Chlamydophila caviae</name>
    <dbReference type="NCBI Taxonomy" id="227941"/>
    <lineage>
        <taxon>Bacteria</taxon>
        <taxon>Pseudomonadati</taxon>
        <taxon>Chlamydiota</taxon>
        <taxon>Chlamydiia</taxon>
        <taxon>Chlamydiales</taxon>
        <taxon>Chlamydiaceae</taxon>
        <taxon>Chlamydia/Chlamydophila group</taxon>
        <taxon>Chlamydia</taxon>
    </lineage>
</organism>